<accession>A0ABP0PNY9</accession>
<dbReference type="SUPFAM" id="SSF54236">
    <property type="entry name" value="Ubiquitin-like"/>
    <property type="match status" value="2"/>
</dbReference>
<keyword evidence="3" id="KW-1185">Reference proteome</keyword>
<dbReference type="PROSITE" id="PS50053">
    <property type="entry name" value="UBIQUITIN_2"/>
    <property type="match status" value="1"/>
</dbReference>
<dbReference type="InterPro" id="IPR000626">
    <property type="entry name" value="Ubiquitin-like_dom"/>
</dbReference>
<name>A0ABP0PNY9_9DINO</name>
<dbReference type="Gene3D" id="3.10.20.90">
    <property type="entry name" value="Phosphatidylinositol 3-kinase Catalytic Subunit, Chain A, domain 1"/>
    <property type="match status" value="1"/>
</dbReference>
<evidence type="ECO:0000259" key="1">
    <source>
        <dbReference type="PROSITE" id="PS50053"/>
    </source>
</evidence>
<protein>
    <recommendedName>
        <fullName evidence="1">Ubiquitin-like domain-containing protein</fullName>
    </recommendedName>
</protein>
<gene>
    <name evidence="2" type="ORF">CCMP2556_LOCUS37930</name>
</gene>
<dbReference type="Pfam" id="PF00240">
    <property type="entry name" value="ubiquitin"/>
    <property type="match status" value="1"/>
</dbReference>
<evidence type="ECO:0000313" key="3">
    <source>
        <dbReference type="Proteomes" id="UP001642484"/>
    </source>
</evidence>
<evidence type="ECO:0000313" key="2">
    <source>
        <dbReference type="EMBL" id="CAK9076952.1"/>
    </source>
</evidence>
<reference evidence="2 3" key="1">
    <citation type="submission" date="2024-02" db="EMBL/GenBank/DDBJ databases">
        <authorList>
            <person name="Chen Y."/>
            <person name="Shah S."/>
            <person name="Dougan E. K."/>
            <person name="Thang M."/>
            <person name="Chan C."/>
        </authorList>
    </citation>
    <scope>NUCLEOTIDE SEQUENCE [LARGE SCALE GENOMIC DNA]</scope>
</reference>
<sequence length="245" mass="26933">MSKDFEFTVDIVFLGSRRQLQLCVEDSDLVGDVKARLRELGHEPVKLLFHGSALPDVRTLGSLGVGPTAEGVIPSLYCLEAGAETSEARVAKEDREKRVLQVVNLSGGSIHLSVKECDTVRLVKQSLSKTVSLPADHISLLYEGMELTDDIVLFDNAISSVFLLERESSGTSDAELPAVNLVPSEPNIAGGLLDRRIDGLWFRAKVQRMHVLNETCTVDIQYLDDGNVELGVELSECRFLNWPPD</sequence>
<dbReference type="EMBL" id="CAXAMN010023350">
    <property type="protein sequence ID" value="CAK9076952.1"/>
    <property type="molecule type" value="Genomic_DNA"/>
</dbReference>
<feature type="domain" description="Ubiquitin-like" evidence="1">
    <location>
        <begin position="100"/>
        <end position="160"/>
    </location>
</feature>
<organism evidence="2 3">
    <name type="scientific">Durusdinium trenchii</name>
    <dbReference type="NCBI Taxonomy" id="1381693"/>
    <lineage>
        <taxon>Eukaryota</taxon>
        <taxon>Sar</taxon>
        <taxon>Alveolata</taxon>
        <taxon>Dinophyceae</taxon>
        <taxon>Suessiales</taxon>
        <taxon>Symbiodiniaceae</taxon>
        <taxon>Durusdinium</taxon>
    </lineage>
</organism>
<comment type="caution">
    <text evidence="2">The sequence shown here is derived from an EMBL/GenBank/DDBJ whole genome shotgun (WGS) entry which is preliminary data.</text>
</comment>
<proteinExistence type="predicted"/>
<dbReference type="Proteomes" id="UP001642484">
    <property type="component" value="Unassembled WGS sequence"/>
</dbReference>
<dbReference type="CDD" id="cd17039">
    <property type="entry name" value="Ubl_ubiquitin_like"/>
    <property type="match status" value="2"/>
</dbReference>
<dbReference type="InterPro" id="IPR029071">
    <property type="entry name" value="Ubiquitin-like_domsf"/>
</dbReference>